<protein>
    <recommendedName>
        <fullName evidence="1">Mitochondrial import inner membrane translocase subunit</fullName>
    </recommendedName>
</protein>
<dbReference type="AlphaFoldDB" id="A0A226EQ07"/>
<sequence>MNFDTPASSSLFSSPGAGGMDSAFGSGTPALGGAGGSMTAQDSAELQEFLAMEQEKARMRLQIQAMTDLCWDKCMGQPSSKLESKTEACMDNCAQRFVDVSLLITQRFATMLQRQANM</sequence>
<dbReference type="GO" id="GO:0015031">
    <property type="term" value="P:protein transport"/>
    <property type="evidence" value="ECO:0007669"/>
    <property type="project" value="UniProtKB-KW"/>
</dbReference>
<comment type="domain">
    <text evidence="1">The twin CX3C motif contains 4 conserved Cys residues that form 2 disulfide bonds in the mitochondrial intermembrane space.</text>
</comment>
<comment type="subcellular location">
    <subcellularLocation>
        <location evidence="1">Mitochondrion inner membrane</location>
        <topology evidence="1">Peripheral membrane protein</topology>
        <orientation evidence="1">Intermembrane side</orientation>
    </subcellularLocation>
</comment>
<proteinExistence type="inferred from homology"/>
<dbReference type="Gene3D" id="1.10.287.810">
    <property type="entry name" value="Mitochondrial import inner membrane translocase subunit tim13 like domains"/>
    <property type="match status" value="1"/>
</dbReference>
<dbReference type="Proteomes" id="UP000198287">
    <property type="component" value="Unassembled WGS sequence"/>
</dbReference>
<comment type="function">
    <text evidence="1">Mitochondrial intermembrane chaperone that participates in the import and insertion of some multi-pass transmembrane proteins into the mitochondrial inner membrane. Also required for the transfer of beta-barrel precursors from the TOM complex to the sorting and assembly machinery (SAM complex) of the outer membrane. Acts as a chaperone-like protein that protects the hydrophobic precursors from aggregation and guide them through the mitochondrial intermembrane space.</text>
</comment>
<dbReference type="SUPFAM" id="SSF144122">
    <property type="entry name" value="Tim10-like"/>
    <property type="match status" value="1"/>
</dbReference>
<dbReference type="InterPro" id="IPR004217">
    <property type="entry name" value="Tim10-like"/>
</dbReference>
<comment type="subunit">
    <text evidence="1">Heterohexamer.</text>
</comment>
<keyword evidence="1" id="KW-0143">Chaperone</keyword>
<accession>A0A226EQ07</accession>
<evidence type="ECO:0000313" key="4">
    <source>
        <dbReference type="EMBL" id="OXA59134.1"/>
    </source>
</evidence>
<gene>
    <name evidence="4" type="ORF">Fcan01_06331</name>
</gene>
<dbReference type="OMA" id="FIDFTIL"/>
<evidence type="ECO:0000256" key="2">
    <source>
        <dbReference type="SAM" id="MobiDB-lite"/>
    </source>
</evidence>
<keyword evidence="1" id="KW-1015">Disulfide bond</keyword>
<keyword evidence="1" id="KW-0813">Transport</keyword>
<keyword evidence="1" id="KW-0811">Translocation</keyword>
<evidence type="ECO:0000256" key="1">
    <source>
        <dbReference type="RuleBase" id="RU367043"/>
    </source>
</evidence>
<keyword evidence="1" id="KW-0999">Mitochondrion inner membrane</keyword>
<dbReference type="OrthoDB" id="344165at2759"/>
<keyword evidence="1" id="KW-0653">Protein transport</keyword>
<feature type="region of interest" description="Disordered" evidence="2">
    <location>
        <begin position="1"/>
        <end position="39"/>
    </location>
</feature>
<feature type="domain" description="Tim10-like" evidence="3">
    <location>
        <begin position="49"/>
        <end position="109"/>
    </location>
</feature>
<comment type="similarity">
    <text evidence="1">Belongs to the small Tim family.</text>
</comment>
<dbReference type="GO" id="GO:0005743">
    <property type="term" value="C:mitochondrial inner membrane"/>
    <property type="evidence" value="ECO:0007669"/>
    <property type="project" value="UniProtKB-SubCell"/>
</dbReference>
<keyword evidence="5" id="KW-1185">Reference proteome</keyword>
<reference evidence="4 5" key="1">
    <citation type="submission" date="2015-12" db="EMBL/GenBank/DDBJ databases">
        <title>The genome of Folsomia candida.</title>
        <authorList>
            <person name="Faddeeva A."/>
            <person name="Derks M.F."/>
            <person name="Anvar Y."/>
            <person name="Smit S."/>
            <person name="Van Straalen N."/>
            <person name="Roelofs D."/>
        </authorList>
    </citation>
    <scope>NUCLEOTIDE SEQUENCE [LARGE SCALE GENOMIC DNA]</scope>
    <source>
        <strain evidence="4 5">VU population</strain>
        <tissue evidence="4">Whole body</tissue>
    </source>
</reference>
<evidence type="ECO:0000313" key="5">
    <source>
        <dbReference type="Proteomes" id="UP000198287"/>
    </source>
</evidence>
<dbReference type="STRING" id="158441.A0A226EQ07"/>
<keyword evidence="1" id="KW-0496">Mitochondrion</keyword>
<keyword evidence="1" id="KW-0472">Membrane</keyword>
<dbReference type="EMBL" id="LNIX01000002">
    <property type="protein sequence ID" value="OXA59134.1"/>
    <property type="molecule type" value="Genomic_DNA"/>
</dbReference>
<organism evidence="4 5">
    <name type="scientific">Folsomia candida</name>
    <name type="common">Springtail</name>
    <dbReference type="NCBI Taxonomy" id="158441"/>
    <lineage>
        <taxon>Eukaryota</taxon>
        <taxon>Metazoa</taxon>
        <taxon>Ecdysozoa</taxon>
        <taxon>Arthropoda</taxon>
        <taxon>Hexapoda</taxon>
        <taxon>Collembola</taxon>
        <taxon>Entomobryomorpha</taxon>
        <taxon>Isotomoidea</taxon>
        <taxon>Isotomidae</taxon>
        <taxon>Proisotominae</taxon>
        <taxon>Folsomia</taxon>
    </lineage>
</organism>
<evidence type="ECO:0000259" key="3">
    <source>
        <dbReference type="Pfam" id="PF02953"/>
    </source>
</evidence>
<name>A0A226EQ07_FOLCA</name>
<feature type="compositionally biased region" description="Polar residues" evidence="2">
    <location>
        <begin position="1"/>
        <end position="13"/>
    </location>
</feature>
<comment type="caution">
    <text evidence="4">The sequence shown here is derived from an EMBL/GenBank/DDBJ whole genome shotgun (WGS) entry which is preliminary data.</text>
</comment>
<dbReference type="InterPro" id="IPR035427">
    <property type="entry name" value="Tim10-like_dom_sf"/>
</dbReference>
<dbReference type="Pfam" id="PF02953">
    <property type="entry name" value="zf-Tim10_DDP"/>
    <property type="match status" value="1"/>
</dbReference>